<protein>
    <submittedName>
        <fullName evidence="5">GGDEF domain protein</fullName>
    </submittedName>
</protein>
<dbReference type="SMART" id="SM00052">
    <property type="entry name" value="EAL"/>
    <property type="match status" value="1"/>
</dbReference>
<name>A9CX29_9GAMM</name>
<dbReference type="Pfam" id="PF01590">
    <property type="entry name" value="GAF"/>
    <property type="match status" value="1"/>
</dbReference>
<dbReference type="Gene3D" id="3.20.20.450">
    <property type="entry name" value="EAL domain"/>
    <property type="match status" value="1"/>
</dbReference>
<dbReference type="EMBL" id="ABIC01000002">
    <property type="protein sequence ID" value="EDQ02601.1"/>
    <property type="molecule type" value="Genomic_DNA"/>
</dbReference>
<dbReference type="InterPro" id="IPR035919">
    <property type="entry name" value="EAL_sf"/>
</dbReference>
<dbReference type="InterPro" id="IPR029787">
    <property type="entry name" value="Nucleotide_cyclase"/>
</dbReference>
<feature type="coiled-coil region" evidence="2">
    <location>
        <begin position="400"/>
        <end position="448"/>
    </location>
</feature>
<evidence type="ECO:0000313" key="6">
    <source>
        <dbReference type="Proteomes" id="UP000005839"/>
    </source>
</evidence>
<dbReference type="SMART" id="SM00267">
    <property type="entry name" value="GGDEF"/>
    <property type="match status" value="1"/>
</dbReference>
<dbReference type="Proteomes" id="UP000005839">
    <property type="component" value="Unassembled WGS sequence"/>
</dbReference>
<accession>A9CX29</accession>
<dbReference type="Pfam" id="PF00563">
    <property type="entry name" value="EAL"/>
    <property type="match status" value="1"/>
</dbReference>
<feature type="coiled-coil region" evidence="2">
    <location>
        <begin position="200"/>
        <end position="227"/>
    </location>
</feature>
<dbReference type="InterPro" id="IPR043128">
    <property type="entry name" value="Rev_trsase/Diguanyl_cyclase"/>
</dbReference>
<gene>
    <name evidence="5" type="ORF">KT99_18827</name>
</gene>
<comment type="cofactor">
    <cofactor evidence="1">
        <name>Mg(2+)</name>
        <dbReference type="ChEBI" id="CHEBI:18420"/>
    </cofactor>
</comment>
<evidence type="ECO:0000256" key="2">
    <source>
        <dbReference type="SAM" id="Coils"/>
    </source>
</evidence>
<dbReference type="CDD" id="cd01949">
    <property type="entry name" value="GGDEF"/>
    <property type="match status" value="1"/>
</dbReference>
<dbReference type="SMART" id="SM00065">
    <property type="entry name" value="GAF"/>
    <property type="match status" value="2"/>
</dbReference>
<dbReference type="PROSITE" id="PS50887">
    <property type="entry name" value="GGDEF"/>
    <property type="match status" value="1"/>
</dbReference>
<organism evidence="5 6">
    <name type="scientific">Shewanella benthica KT99</name>
    <dbReference type="NCBI Taxonomy" id="314608"/>
    <lineage>
        <taxon>Bacteria</taxon>
        <taxon>Pseudomonadati</taxon>
        <taxon>Pseudomonadota</taxon>
        <taxon>Gammaproteobacteria</taxon>
        <taxon>Alteromonadales</taxon>
        <taxon>Shewanellaceae</taxon>
        <taxon>Shewanella</taxon>
    </lineage>
</organism>
<feature type="coiled-coil region" evidence="2">
    <location>
        <begin position="7"/>
        <end position="34"/>
    </location>
</feature>
<dbReference type="Gene3D" id="3.30.70.270">
    <property type="match status" value="1"/>
</dbReference>
<dbReference type="AlphaFoldDB" id="A9CX29"/>
<dbReference type="STRING" id="314608.KT99_18827"/>
<dbReference type="FunFam" id="3.30.70.270:FF:000001">
    <property type="entry name" value="Diguanylate cyclase domain protein"/>
    <property type="match status" value="1"/>
</dbReference>
<dbReference type="Gene3D" id="3.30.450.40">
    <property type="match status" value="2"/>
</dbReference>
<evidence type="ECO:0000313" key="5">
    <source>
        <dbReference type="EMBL" id="EDQ02601.1"/>
    </source>
</evidence>
<feature type="domain" description="GGDEF" evidence="4">
    <location>
        <begin position="484"/>
        <end position="618"/>
    </location>
</feature>
<evidence type="ECO:0000259" key="4">
    <source>
        <dbReference type="PROSITE" id="PS50887"/>
    </source>
</evidence>
<dbReference type="InterPro" id="IPR000160">
    <property type="entry name" value="GGDEF_dom"/>
</dbReference>
<dbReference type="PANTHER" id="PTHR44757">
    <property type="entry name" value="DIGUANYLATE CYCLASE DGCP"/>
    <property type="match status" value="1"/>
</dbReference>
<dbReference type="NCBIfam" id="TIGR00254">
    <property type="entry name" value="GGDEF"/>
    <property type="match status" value="1"/>
</dbReference>
<dbReference type="SUPFAM" id="SSF141868">
    <property type="entry name" value="EAL domain-like"/>
    <property type="match status" value="1"/>
</dbReference>
<proteinExistence type="predicted"/>
<evidence type="ECO:0000256" key="1">
    <source>
        <dbReference type="ARBA" id="ARBA00001946"/>
    </source>
</evidence>
<evidence type="ECO:0000259" key="3">
    <source>
        <dbReference type="PROSITE" id="PS50883"/>
    </source>
</evidence>
<dbReference type="PANTHER" id="PTHR44757:SF2">
    <property type="entry name" value="BIOFILM ARCHITECTURE MAINTENANCE PROTEIN MBAA"/>
    <property type="match status" value="1"/>
</dbReference>
<dbReference type="GO" id="GO:0003824">
    <property type="term" value="F:catalytic activity"/>
    <property type="evidence" value="ECO:0007669"/>
    <property type="project" value="UniProtKB-ARBA"/>
</dbReference>
<keyword evidence="6" id="KW-1185">Reference proteome</keyword>
<dbReference type="Pfam" id="PF13185">
    <property type="entry name" value="GAF_2"/>
    <property type="match status" value="1"/>
</dbReference>
<comment type="caution">
    <text evidence="5">The sequence shown here is derived from an EMBL/GenBank/DDBJ whole genome shotgun (WGS) entry which is preliminary data.</text>
</comment>
<sequence length="879" mass="100070">MFREELVQHSHREAERLQKRITRLKSLAVKYKRAELTQNLLLEISNLAAHVDSPRAFFSEVHRSLNLLLPADNFFVALLDPSSNKLNIPFFLDEKDPHPNKIYSIDEISETLLSGLTGYVIKSGDTLLCDNTTFEQLLAAKKVVSRGAPCHLWLGVPIKVNNLVLGVLVVQSYSPDITFSEMEIELLHFVSDQISGVLERLEHREQLEQLEQAIEQRTKELSLAYDKLKSEVFERRRAERLQKSLFEIADLATSNLDSDSFYSEIHRVISHLMPASNCYIALLNDKLTRIHFPFYVAQNNSTAPQPRASSDGLTEYVIKNRRPLLLQRADLDGLINAGIVYSKMPELDYTQDVYQWIGIPLFIHGQVRGALTIYSLCMSQSYQDKDLDLLTFVSQHIATAIEKKLSAESLKSSYEQLEEKVVVRTRALAMLNQDLEKEVAQRRKAEEQLVYDASHDSLTGLPNRGMFMERLTQAVKHIRRHGRDRFGLLFIDLDRFKLINDTLGHQQGDRFLVETSRRLRLCIRDNDTLGRIGGDEFVILLDSIKGTHDAKEVAERIFTELSRPYELANQSFTSGASIGIAFSCNHKSDTAESLLRDADAAMYQAKSKGKGCYVIFDDKSHRQLIKDVELEIELKHAISNRELHLSYLPIQNLKNLSTVALEPRLYWNHPLLGKVKQVQLNNIAEHCNLTTELDIYLLEKLNSDHQLLREQSLDHLPLHLNIAAKHLKHKHTVRQLKNKLKELIFPPEQLWLFFDEKGFILDTDNHINAFDILQRLKVNLGLTGYGSAHSALSSLTFLPLQGLKLDPSYTTHLNSEQHLKLLKAHYLTAQALELVVFVDGIGAIQQKETLLEIGFELGQGQALGKVIHLNSITKDLACA</sequence>
<feature type="domain" description="EAL" evidence="3">
    <location>
        <begin position="627"/>
        <end position="879"/>
    </location>
</feature>
<dbReference type="InterPro" id="IPR001633">
    <property type="entry name" value="EAL_dom"/>
</dbReference>
<dbReference type="SUPFAM" id="SSF55073">
    <property type="entry name" value="Nucleotide cyclase"/>
    <property type="match status" value="1"/>
</dbReference>
<dbReference type="SUPFAM" id="SSF55781">
    <property type="entry name" value="GAF domain-like"/>
    <property type="match status" value="2"/>
</dbReference>
<dbReference type="Pfam" id="PF00990">
    <property type="entry name" value="GGDEF"/>
    <property type="match status" value="1"/>
</dbReference>
<dbReference type="InterPro" id="IPR029016">
    <property type="entry name" value="GAF-like_dom_sf"/>
</dbReference>
<dbReference type="PROSITE" id="PS50883">
    <property type="entry name" value="EAL"/>
    <property type="match status" value="1"/>
</dbReference>
<reference evidence="5 6" key="1">
    <citation type="submission" date="2007-10" db="EMBL/GenBank/DDBJ databases">
        <authorList>
            <person name="Yayanos A."/>
            <person name="Ferriera S."/>
            <person name="Johnson J."/>
            <person name="Kravitz S."/>
            <person name="Halpern A."/>
            <person name="Remington K."/>
            <person name="Beeson K."/>
            <person name="Tran B."/>
            <person name="Rogers Y.-H."/>
            <person name="Friedman R."/>
            <person name="Venter J.C."/>
        </authorList>
    </citation>
    <scope>NUCLEOTIDE SEQUENCE [LARGE SCALE GENOMIC DNA]</scope>
    <source>
        <strain evidence="5 6">KT99</strain>
    </source>
</reference>
<dbReference type="RefSeq" id="WP_005496154.1">
    <property type="nucleotide sequence ID" value="NZ_ABIC01000002.1"/>
</dbReference>
<dbReference type="InterPro" id="IPR003018">
    <property type="entry name" value="GAF"/>
</dbReference>
<keyword evidence="2" id="KW-0175">Coiled coil</keyword>
<dbReference type="InterPro" id="IPR052155">
    <property type="entry name" value="Biofilm_reg_signaling"/>
</dbReference>